<dbReference type="GO" id="GO:0016829">
    <property type="term" value="F:lyase activity"/>
    <property type="evidence" value="ECO:0007669"/>
    <property type="project" value="UniProtKB-KW"/>
</dbReference>
<feature type="transmembrane region" description="Helical" evidence="11">
    <location>
        <begin position="310"/>
        <end position="329"/>
    </location>
</feature>
<keyword evidence="14" id="KW-0456">Lyase</keyword>
<feature type="transmembrane region" description="Helical" evidence="11">
    <location>
        <begin position="394"/>
        <end position="413"/>
    </location>
</feature>
<comment type="similarity">
    <text evidence="2">Belongs to the CcmF/CycK/Ccl1/NrfE/CcsA family.</text>
</comment>
<protein>
    <submittedName>
        <fullName evidence="14">Heme lyase CcmF/NrfE family subunit</fullName>
    </submittedName>
</protein>
<keyword evidence="3" id="KW-1003">Cell membrane</keyword>
<dbReference type="PANTHER" id="PTHR43653">
    <property type="entry name" value="CYTOCHROME C ASSEMBLY PROTEIN-RELATED"/>
    <property type="match status" value="1"/>
</dbReference>
<keyword evidence="6" id="KW-0201">Cytochrome c-type biogenesis</keyword>
<reference evidence="14 15" key="1">
    <citation type="submission" date="2020-02" db="EMBL/GenBank/DDBJ databases">
        <authorList>
            <person name="Li X.-J."/>
            <person name="Han X.-M."/>
        </authorList>
    </citation>
    <scope>NUCLEOTIDE SEQUENCE [LARGE SCALE GENOMIC DNA]</scope>
    <source>
        <strain evidence="14 15">CCTCC AB 2017055</strain>
    </source>
</reference>
<dbReference type="PANTHER" id="PTHR43653:SF1">
    <property type="entry name" value="CYTOCHROME C-TYPE BIOGENESIS PROTEIN CCMF"/>
    <property type="match status" value="1"/>
</dbReference>
<feature type="transmembrane region" description="Helical" evidence="11">
    <location>
        <begin position="121"/>
        <end position="142"/>
    </location>
</feature>
<dbReference type="GO" id="GO:0015232">
    <property type="term" value="F:heme transmembrane transporter activity"/>
    <property type="evidence" value="ECO:0007669"/>
    <property type="project" value="InterPro"/>
</dbReference>
<dbReference type="InterPro" id="IPR002541">
    <property type="entry name" value="Cyt_c_assembly"/>
</dbReference>
<feature type="transmembrane region" description="Helical" evidence="11">
    <location>
        <begin position="39"/>
        <end position="60"/>
    </location>
</feature>
<accession>A0A6L9SBW2</accession>
<dbReference type="AlphaFoldDB" id="A0A6L9SBW2"/>
<feature type="transmembrane region" description="Helical" evidence="11">
    <location>
        <begin position="476"/>
        <end position="494"/>
    </location>
</feature>
<dbReference type="Proteomes" id="UP000475214">
    <property type="component" value="Unassembled WGS sequence"/>
</dbReference>
<evidence type="ECO:0000256" key="1">
    <source>
        <dbReference type="ARBA" id="ARBA00004429"/>
    </source>
</evidence>
<keyword evidence="7 11" id="KW-1133">Transmembrane helix</keyword>
<feature type="region of interest" description="Disordered" evidence="10">
    <location>
        <begin position="621"/>
        <end position="670"/>
    </location>
</feature>
<evidence type="ECO:0000256" key="3">
    <source>
        <dbReference type="ARBA" id="ARBA00022475"/>
    </source>
</evidence>
<dbReference type="PRINTS" id="PR01411">
    <property type="entry name" value="CCMFBIOGNSIS"/>
</dbReference>
<name>A0A6L9SBW2_9ACTN</name>
<comment type="function">
    <text evidence="9">Required for the biogenesis of c-type cytochromes. Possible subunit of a heme lyase.</text>
</comment>
<feature type="transmembrane region" description="Helical" evidence="11">
    <location>
        <begin position="208"/>
        <end position="227"/>
    </location>
</feature>
<comment type="subcellular location">
    <subcellularLocation>
        <location evidence="1">Cell inner membrane</location>
        <topology evidence="1">Multi-pass membrane protein</topology>
    </subcellularLocation>
</comment>
<evidence type="ECO:0000259" key="12">
    <source>
        <dbReference type="Pfam" id="PF01578"/>
    </source>
</evidence>
<dbReference type="EMBL" id="JAAGOA010000012">
    <property type="protein sequence ID" value="NEE02018.1"/>
    <property type="molecule type" value="Genomic_DNA"/>
</dbReference>
<feature type="transmembrane region" description="Helical" evidence="11">
    <location>
        <begin position="174"/>
        <end position="196"/>
    </location>
</feature>
<comment type="caution">
    <text evidence="14">The sequence shown here is derived from an EMBL/GenBank/DDBJ whole genome shotgun (WGS) entry which is preliminary data.</text>
</comment>
<sequence length="670" mass="68666">MTPALGTAALTAAGFFGVVAAGMWVRVSRRSVARRTARWCTAGAWLAALAAVLLMEWALLSNDVSVAFVAETGRSDLPVYYAVTALWAGAGGSLILWLLVLSTFTVAVGRWGRSAGAVPHAVAMAVLTGLVGVFAVLTQFGMAPFDAVDAVPDDGPGPNPLLRDHPAMGIHPPMLYAGFAGLAVPFALAVGALTGGRVDGRWARAVRPWTLAAWIFLTAGVALGAWWSYAVLGWGGYWAWDPVENVSLMPWLLATALLHLLRVPRHTRGWAAGAVTLAGAAFLLVILGTLLTRSGALLSVHSFSDSPLGVPLLMVFVVASVGWVALLAARRNRLGADAEAVSGLLSRESALYGQMALLALITAVIFAGTVAPVITELISGDRLSIGAPWFNLTTGPPALALLLLMAVGPLTSWGRDSVGGVAPRFRWPAAAALPAIGLAGVSGAEGVLIPMTAGVAVFVVVSLAQEVGASASRRRIGAFIAHAGVALTALAIVASGNGSSQQTTVAAGESVTSGSASATLLGVGSFADGEGGARASARVLLSDGGEPVATVEPELRLFPGQSTVTAAPANVSGIGQDLQVAVLEVDPERGTATLRLTVTPMLVWLWVGAAVIAAGGVIAAMPGPRRRGSRPAVPASQGERAPRPEKTPERAPEKTPEQAPEQAVVQELSR</sequence>
<feature type="domain" description="Cytochrome c-type biogenesis protein CcmF C-terminal" evidence="13">
    <location>
        <begin position="314"/>
        <end position="621"/>
    </location>
</feature>
<feature type="transmembrane region" description="Helical" evidence="11">
    <location>
        <begin position="603"/>
        <end position="621"/>
    </location>
</feature>
<dbReference type="InterPro" id="IPR003567">
    <property type="entry name" value="Cyt_c_biogenesis"/>
</dbReference>
<evidence type="ECO:0000256" key="8">
    <source>
        <dbReference type="ARBA" id="ARBA00023136"/>
    </source>
</evidence>
<dbReference type="RefSeq" id="WP_163740196.1">
    <property type="nucleotide sequence ID" value="NZ_JAAGOA010000012.1"/>
</dbReference>
<feature type="transmembrane region" description="Helical" evidence="11">
    <location>
        <begin position="247"/>
        <end position="263"/>
    </location>
</feature>
<evidence type="ECO:0000256" key="7">
    <source>
        <dbReference type="ARBA" id="ARBA00022989"/>
    </source>
</evidence>
<gene>
    <name evidence="14" type="ORF">G1H10_17730</name>
</gene>
<feature type="transmembrane region" description="Helical" evidence="11">
    <location>
        <begin position="80"/>
        <end position="109"/>
    </location>
</feature>
<dbReference type="GO" id="GO:0020037">
    <property type="term" value="F:heme binding"/>
    <property type="evidence" value="ECO:0007669"/>
    <property type="project" value="InterPro"/>
</dbReference>
<evidence type="ECO:0000313" key="14">
    <source>
        <dbReference type="EMBL" id="NEE02018.1"/>
    </source>
</evidence>
<dbReference type="PRINTS" id="PR01410">
    <property type="entry name" value="CCBIOGENESIS"/>
</dbReference>
<evidence type="ECO:0000313" key="15">
    <source>
        <dbReference type="Proteomes" id="UP000475214"/>
    </source>
</evidence>
<dbReference type="GO" id="GO:0005886">
    <property type="term" value="C:plasma membrane"/>
    <property type="evidence" value="ECO:0007669"/>
    <property type="project" value="UniProtKB-SubCell"/>
</dbReference>
<feature type="transmembrane region" description="Helical" evidence="11">
    <location>
        <begin position="270"/>
        <end position="290"/>
    </location>
</feature>
<keyword evidence="15" id="KW-1185">Reference proteome</keyword>
<dbReference type="InterPro" id="IPR032523">
    <property type="entry name" value="CcmF_C"/>
</dbReference>
<proteinExistence type="inferred from homology"/>
<evidence type="ECO:0000256" key="11">
    <source>
        <dbReference type="SAM" id="Phobius"/>
    </source>
</evidence>
<evidence type="ECO:0000256" key="5">
    <source>
        <dbReference type="ARBA" id="ARBA00022692"/>
    </source>
</evidence>
<feature type="transmembrane region" description="Helical" evidence="11">
    <location>
        <begin position="350"/>
        <end position="374"/>
    </location>
</feature>
<evidence type="ECO:0000256" key="2">
    <source>
        <dbReference type="ARBA" id="ARBA00009186"/>
    </source>
</evidence>
<keyword evidence="5 11" id="KW-0812">Transmembrane</keyword>
<feature type="transmembrane region" description="Helical" evidence="11">
    <location>
        <begin position="425"/>
        <end position="441"/>
    </location>
</feature>
<evidence type="ECO:0000259" key="13">
    <source>
        <dbReference type="Pfam" id="PF16327"/>
    </source>
</evidence>
<keyword evidence="4" id="KW-0997">Cell inner membrane</keyword>
<feature type="transmembrane region" description="Helical" evidence="11">
    <location>
        <begin position="6"/>
        <end position="27"/>
    </location>
</feature>
<evidence type="ECO:0000256" key="9">
    <source>
        <dbReference type="ARBA" id="ARBA00037230"/>
    </source>
</evidence>
<feature type="domain" description="Cytochrome c assembly protein" evidence="12">
    <location>
        <begin position="90"/>
        <end position="294"/>
    </location>
</feature>
<keyword evidence="8 11" id="KW-0472">Membrane</keyword>
<dbReference type="GO" id="GO:0017004">
    <property type="term" value="P:cytochrome complex assembly"/>
    <property type="evidence" value="ECO:0007669"/>
    <property type="project" value="UniProtKB-KW"/>
</dbReference>
<evidence type="ECO:0000256" key="4">
    <source>
        <dbReference type="ARBA" id="ARBA00022519"/>
    </source>
</evidence>
<feature type="compositionally biased region" description="Basic and acidic residues" evidence="10">
    <location>
        <begin position="640"/>
        <end position="656"/>
    </location>
</feature>
<dbReference type="Pfam" id="PF16327">
    <property type="entry name" value="CcmF_C"/>
    <property type="match status" value="1"/>
</dbReference>
<dbReference type="Pfam" id="PF01578">
    <property type="entry name" value="Cytochrom_C_asm"/>
    <property type="match status" value="1"/>
</dbReference>
<organism evidence="14 15">
    <name type="scientific">Phytoactinopolyspora halotolerans</name>
    <dbReference type="NCBI Taxonomy" id="1981512"/>
    <lineage>
        <taxon>Bacteria</taxon>
        <taxon>Bacillati</taxon>
        <taxon>Actinomycetota</taxon>
        <taxon>Actinomycetes</taxon>
        <taxon>Jiangellales</taxon>
        <taxon>Jiangellaceae</taxon>
        <taxon>Phytoactinopolyspora</taxon>
    </lineage>
</organism>
<evidence type="ECO:0000256" key="6">
    <source>
        <dbReference type="ARBA" id="ARBA00022748"/>
    </source>
</evidence>
<evidence type="ECO:0000256" key="10">
    <source>
        <dbReference type="SAM" id="MobiDB-lite"/>
    </source>
</evidence>
<dbReference type="InterPro" id="IPR003568">
    <property type="entry name" value="Cyt_c_biogenesis_CcmF"/>
</dbReference>